<dbReference type="InterPro" id="IPR042099">
    <property type="entry name" value="ANL_N_sf"/>
</dbReference>
<comment type="similarity">
    <text evidence="1">Belongs to the ATP-dependent AMP-binding enzyme family.</text>
</comment>
<evidence type="ECO:0000313" key="8">
    <source>
        <dbReference type="Proteomes" id="UP001597512"/>
    </source>
</evidence>
<gene>
    <name evidence="7" type="ORF">ACFS25_07025</name>
</gene>
<keyword evidence="3" id="KW-0276">Fatty acid metabolism</keyword>
<reference evidence="8" key="1">
    <citation type="journal article" date="2019" name="Int. J. Syst. Evol. Microbiol.">
        <title>The Global Catalogue of Microorganisms (GCM) 10K type strain sequencing project: providing services to taxonomists for standard genome sequencing and annotation.</title>
        <authorList>
            <consortium name="The Broad Institute Genomics Platform"/>
            <consortium name="The Broad Institute Genome Sequencing Center for Infectious Disease"/>
            <person name="Wu L."/>
            <person name="Ma J."/>
        </authorList>
    </citation>
    <scope>NUCLEOTIDE SEQUENCE [LARGE SCALE GENOMIC DNA]</scope>
    <source>
        <strain evidence="8">KCTC 52490</strain>
    </source>
</reference>
<dbReference type="Pfam" id="PF00501">
    <property type="entry name" value="AMP-binding"/>
    <property type="match status" value="1"/>
</dbReference>
<evidence type="ECO:0000259" key="6">
    <source>
        <dbReference type="Pfam" id="PF13193"/>
    </source>
</evidence>
<feature type="domain" description="AMP-dependent synthetase/ligase" evidence="5">
    <location>
        <begin position="28"/>
        <end position="416"/>
    </location>
</feature>
<dbReference type="InterPro" id="IPR000873">
    <property type="entry name" value="AMP-dep_synth/lig_dom"/>
</dbReference>
<evidence type="ECO:0000313" key="7">
    <source>
        <dbReference type="EMBL" id="MFD2933529.1"/>
    </source>
</evidence>
<dbReference type="PANTHER" id="PTHR43859">
    <property type="entry name" value="ACYL-ACTIVATING ENZYME"/>
    <property type="match status" value="1"/>
</dbReference>
<protein>
    <submittedName>
        <fullName evidence="7">Fatty acid--CoA ligase</fullName>
    </submittedName>
</protein>
<dbReference type="InterPro" id="IPR045851">
    <property type="entry name" value="AMP-bd_C_sf"/>
</dbReference>
<sequence>MIPTKLIPRTAEAHEPPLLIKNLLAQSLRYEPQREIVYRDLFRINYIQFNQRVRQLANVLAELDVKPGDTVAVLDWDSHRYLECFLGVTSVGAILHTVNVRLPPAQVQYTINHAKDKVILIHEDFLPILTAIKGELTTVEKYVVLSDKVYTGTARINTLDEIPNGFSGEYEALLSKASDQYEFPDFDENTWATTFYTTGTTGSPKGVYFSHRQLFMHTMGLLTYIIGYEAMPFKGSTDVYMPITPMFHVHAWGFPFLATMMSAKQVYPGRYEPELLLKLLITEGVTLSHCVPTILNMLVSNPAAQKFRQNLSRWKVLIGGSALTKGLAKAATELGITVMSGYGMSETAPILAVGYLNEQEKTLSPEEQIELRTRAGRIAPFVEMRLMDDNGQFVPHDGHSLGEIVARGPWLTQGYYEDSERGAELWKGGWLHTGDVASITPDNWVIIADRTKDVIKTGGEWVSSLDMEDVLSQVEGVAESAVIGLPDDRWGERPHALIILKPGYSLTAEGIKAYLQAKIERGELHKWYVPDRIIFVSDIPKTSVGKIDKKKIRSEMKELILGSSTTIS</sequence>
<dbReference type="GO" id="GO:0016874">
    <property type="term" value="F:ligase activity"/>
    <property type="evidence" value="ECO:0007669"/>
    <property type="project" value="UniProtKB-KW"/>
</dbReference>
<dbReference type="InterPro" id="IPR025110">
    <property type="entry name" value="AMP-bd_C"/>
</dbReference>
<dbReference type="Gene3D" id="3.40.50.12780">
    <property type="entry name" value="N-terminal domain of ligase-like"/>
    <property type="match status" value="1"/>
</dbReference>
<name>A0ABW6AHP0_9BACT</name>
<dbReference type="Pfam" id="PF13193">
    <property type="entry name" value="AMP-binding_C"/>
    <property type="match status" value="1"/>
</dbReference>
<evidence type="ECO:0000259" key="5">
    <source>
        <dbReference type="Pfam" id="PF00501"/>
    </source>
</evidence>
<comment type="caution">
    <text evidence="7">The sequence shown here is derived from an EMBL/GenBank/DDBJ whole genome shotgun (WGS) entry which is preliminary data.</text>
</comment>
<keyword evidence="8" id="KW-1185">Reference proteome</keyword>
<dbReference type="NCBIfam" id="NF004837">
    <property type="entry name" value="PRK06187.1"/>
    <property type="match status" value="1"/>
</dbReference>
<accession>A0ABW6AHP0</accession>
<evidence type="ECO:0000256" key="2">
    <source>
        <dbReference type="ARBA" id="ARBA00022598"/>
    </source>
</evidence>
<keyword evidence="4" id="KW-0443">Lipid metabolism</keyword>
<dbReference type="SUPFAM" id="SSF56801">
    <property type="entry name" value="Acetyl-CoA synthetase-like"/>
    <property type="match status" value="1"/>
</dbReference>
<proteinExistence type="inferred from homology"/>
<organism evidence="7 8">
    <name type="scientific">Spirosoma flavum</name>
    <dbReference type="NCBI Taxonomy" id="2048557"/>
    <lineage>
        <taxon>Bacteria</taxon>
        <taxon>Pseudomonadati</taxon>
        <taxon>Bacteroidota</taxon>
        <taxon>Cytophagia</taxon>
        <taxon>Cytophagales</taxon>
        <taxon>Cytophagaceae</taxon>
        <taxon>Spirosoma</taxon>
    </lineage>
</organism>
<dbReference type="EMBL" id="JBHUOM010000002">
    <property type="protein sequence ID" value="MFD2933529.1"/>
    <property type="molecule type" value="Genomic_DNA"/>
</dbReference>
<dbReference type="PANTHER" id="PTHR43859:SF4">
    <property type="entry name" value="BUTANOATE--COA LIGASE AAE1-RELATED"/>
    <property type="match status" value="1"/>
</dbReference>
<feature type="domain" description="AMP-binding enzyme C-terminal" evidence="6">
    <location>
        <begin position="467"/>
        <end position="546"/>
    </location>
</feature>
<keyword evidence="2 7" id="KW-0436">Ligase</keyword>
<dbReference type="Proteomes" id="UP001597512">
    <property type="component" value="Unassembled WGS sequence"/>
</dbReference>
<dbReference type="Gene3D" id="3.30.300.30">
    <property type="match status" value="1"/>
</dbReference>
<evidence type="ECO:0000256" key="1">
    <source>
        <dbReference type="ARBA" id="ARBA00006432"/>
    </source>
</evidence>
<evidence type="ECO:0000256" key="4">
    <source>
        <dbReference type="ARBA" id="ARBA00023098"/>
    </source>
</evidence>
<dbReference type="RefSeq" id="WP_381497960.1">
    <property type="nucleotide sequence ID" value="NZ_JBHUOM010000002.1"/>
</dbReference>
<evidence type="ECO:0000256" key="3">
    <source>
        <dbReference type="ARBA" id="ARBA00022832"/>
    </source>
</evidence>